<dbReference type="OrthoDB" id="217868at2157"/>
<organism evidence="1 2">
    <name type="scientific">Haloglomus irregulare</name>
    <dbReference type="NCBI Taxonomy" id="2234134"/>
    <lineage>
        <taxon>Archaea</taxon>
        <taxon>Methanobacteriati</taxon>
        <taxon>Methanobacteriota</taxon>
        <taxon>Stenosarchaea group</taxon>
        <taxon>Halobacteria</taxon>
        <taxon>Halobacteriales</taxon>
        <taxon>Natronomonadaceae</taxon>
        <taxon>Haloglomus</taxon>
    </lineage>
</organism>
<evidence type="ECO:0000313" key="1">
    <source>
        <dbReference type="EMBL" id="TSD15691.1"/>
    </source>
</evidence>
<sequence length="115" mass="12173">MDMHDLPDRPFQRFVLLAAADLAMHDDAPFHSFDVRERCVDRTTDVACAEGGVERAAVLQALEALADAGLLTETEVSSPVGKGRPGYDLTVDQAAVVEALAGDDAVGAYAASLRD</sequence>
<protein>
    <recommendedName>
        <fullName evidence="3">Transcriptional regulator</fullName>
    </recommendedName>
</protein>
<dbReference type="AlphaFoldDB" id="A0A554NE63"/>
<name>A0A554NE63_9EURY</name>
<dbReference type="InParanoid" id="A0A554NE63"/>
<dbReference type="EMBL" id="QMDX01000001">
    <property type="protein sequence ID" value="TSD15691.1"/>
    <property type="molecule type" value="Genomic_DNA"/>
</dbReference>
<evidence type="ECO:0008006" key="3">
    <source>
        <dbReference type="Google" id="ProtNLM"/>
    </source>
</evidence>
<evidence type="ECO:0000313" key="2">
    <source>
        <dbReference type="Proteomes" id="UP000319894"/>
    </source>
</evidence>
<comment type="caution">
    <text evidence="1">The sequence shown here is derived from an EMBL/GenBank/DDBJ whole genome shotgun (WGS) entry which is preliminary data.</text>
</comment>
<gene>
    <name evidence="1" type="ORF">DP107_00435</name>
</gene>
<accession>A0A554NE63</accession>
<dbReference type="Proteomes" id="UP000319894">
    <property type="component" value="Unassembled WGS sequence"/>
</dbReference>
<reference evidence="1 2" key="1">
    <citation type="submission" date="2018-06" db="EMBL/GenBank/DDBJ databases">
        <title>Natronomonas sp. F16-60 a new haloarchaeon isolated from a solar saltern of Isla Cristina, Huelva, Spain.</title>
        <authorList>
            <person name="Duran-Viseras A."/>
            <person name="Sanchez-Porro C."/>
            <person name="Ventosa A."/>
        </authorList>
    </citation>
    <scope>NUCLEOTIDE SEQUENCE [LARGE SCALE GENOMIC DNA]</scope>
    <source>
        <strain evidence="1 2">F16-60</strain>
    </source>
</reference>
<keyword evidence="2" id="KW-1185">Reference proteome</keyword>
<proteinExistence type="predicted"/>
<dbReference type="RefSeq" id="WP_144260166.1">
    <property type="nucleotide sequence ID" value="NZ_QMDX01000001.1"/>
</dbReference>